<dbReference type="GO" id="GO:0070291">
    <property type="term" value="P:N-acylethanolamine metabolic process"/>
    <property type="evidence" value="ECO:0007669"/>
    <property type="project" value="TreeGrafter"/>
</dbReference>
<dbReference type="GO" id="GO:0005737">
    <property type="term" value="C:cytoplasm"/>
    <property type="evidence" value="ECO:0007669"/>
    <property type="project" value="TreeGrafter"/>
</dbReference>
<sequence>MPTPKGHHTGSTYSNPWAPGFSLRKCAGAILKGPLTRGTPFELAIEPAKTVQCHFGLYESEDARKAICTTWLGHAGFLVRICGSVTVLFDPIFSERASPSSWVGPEDGYLRLAKSLTYRIFSMSSSRITSTYDHLDTQALRDVKERSPNVHFLVPEGMRALIVEELALGEDRVKELDWWDAVSYPGDDYKIEFVCTPAQHNSGRGILDQNHTLWASWVVRCFPLGSGSPTASVYHAGDTGYTTSSGPCPVFAEIGSRYGPFDFAMVPIWRGASLSVLGRMGLRLTEDATHTLLSTLHASPKDAVSLARDVRARHTLGMHFGTFCGSEDESVQPLVELAEALMDGSEEVIHEGQIAAKGSKSGQIELRESWKKDGGFGIIDVGQTVIVPLHTDD</sequence>
<name>A0A8H5BTP9_9AGAR</name>
<keyword evidence="3" id="KW-1185">Reference proteome</keyword>
<gene>
    <name evidence="2" type="ORF">D9758_017152</name>
</gene>
<accession>A0A8H5BTP9</accession>
<dbReference type="PANTHER" id="PTHR15032">
    <property type="entry name" value="N-ACYL-PHOSPHATIDYLETHANOLAMINE-HYDROLYZING PHOSPHOLIPASE D"/>
    <property type="match status" value="1"/>
</dbReference>
<dbReference type="SUPFAM" id="SSF56281">
    <property type="entry name" value="Metallo-hydrolase/oxidoreductase"/>
    <property type="match status" value="1"/>
</dbReference>
<dbReference type="GO" id="GO:0070290">
    <property type="term" value="F:N-acylphosphatidylethanolamine-specific phospholipase D activity"/>
    <property type="evidence" value="ECO:0007669"/>
    <property type="project" value="TreeGrafter"/>
</dbReference>
<reference evidence="2 3" key="1">
    <citation type="journal article" date="2020" name="ISME J.">
        <title>Uncovering the hidden diversity of litter-decomposition mechanisms in mushroom-forming fungi.</title>
        <authorList>
            <person name="Floudas D."/>
            <person name="Bentzer J."/>
            <person name="Ahren D."/>
            <person name="Johansson T."/>
            <person name="Persson P."/>
            <person name="Tunlid A."/>
        </authorList>
    </citation>
    <scope>NUCLEOTIDE SEQUENCE [LARGE SCALE GENOMIC DNA]</scope>
    <source>
        <strain evidence="2 3">CBS 291.85</strain>
    </source>
</reference>
<dbReference type="EMBL" id="JAACJM010000345">
    <property type="protein sequence ID" value="KAF5329133.1"/>
    <property type="molecule type" value="Genomic_DNA"/>
</dbReference>
<organism evidence="2 3">
    <name type="scientific">Tetrapyrgos nigripes</name>
    <dbReference type="NCBI Taxonomy" id="182062"/>
    <lineage>
        <taxon>Eukaryota</taxon>
        <taxon>Fungi</taxon>
        <taxon>Dikarya</taxon>
        <taxon>Basidiomycota</taxon>
        <taxon>Agaricomycotina</taxon>
        <taxon>Agaricomycetes</taxon>
        <taxon>Agaricomycetidae</taxon>
        <taxon>Agaricales</taxon>
        <taxon>Marasmiineae</taxon>
        <taxon>Marasmiaceae</taxon>
        <taxon>Tetrapyrgos</taxon>
    </lineage>
</organism>
<evidence type="ECO:0000313" key="3">
    <source>
        <dbReference type="Proteomes" id="UP000559256"/>
    </source>
</evidence>
<dbReference type="Proteomes" id="UP000559256">
    <property type="component" value="Unassembled WGS sequence"/>
</dbReference>
<dbReference type="InterPro" id="IPR036866">
    <property type="entry name" value="RibonucZ/Hydroxyglut_hydro"/>
</dbReference>
<dbReference type="InterPro" id="IPR001279">
    <property type="entry name" value="Metallo-B-lactamas"/>
</dbReference>
<feature type="domain" description="Metallo-beta-lactamase" evidence="1">
    <location>
        <begin position="132"/>
        <end position="320"/>
    </location>
</feature>
<protein>
    <recommendedName>
        <fullName evidence="1">Metallo-beta-lactamase domain-containing protein</fullName>
    </recommendedName>
</protein>
<comment type="caution">
    <text evidence="2">The sequence shown here is derived from an EMBL/GenBank/DDBJ whole genome shotgun (WGS) entry which is preliminary data.</text>
</comment>
<dbReference type="Pfam" id="PF12706">
    <property type="entry name" value="Lactamase_B_2"/>
    <property type="match status" value="1"/>
</dbReference>
<dbReference type="GO" id="GO:0070292">
    <property type="term" value="P:N-acylphosphatidylethanolamine metabolic process"/>
    <property type="evidence" value="ECO:0007669"/>
    <property type="project" value="TreeGrafter"/>
</dbReference>
<evidence type="ECO:0000313" key="2">
    <source>
        <dbReference type="EMBL" id="KAF5329133.1"/>
    </source>
</evidence>
<dbReference type="Gene3D" id="3.60.15.10">
    <property type="entry name" value="Ribonuclease Z/Hydroxyacylglutathione hydrolase-like"/>
    <property type="match status" value="2"/>
</dbReference>
<dbReference type="AlphaFoldDB" id="A0A8H5BTP9"/>
<proteinExistence type="predicted"/>
<dbReference type="OrthoDB" id="332863at2759"/>
<evidence type="ECO:0000259" key="1">
    <source>
        <dbReference type="Pfam" id="PF12706"/>
    </source>
</evidence>
<dbReference type="PANTHER" id="PTHR15032:SF27">
    <property type="entry name" value="N-ACYL-PHOSPHATIDYLETHANOLAMINE-HYDROLYZING PHOSPHOLIPASE D"/>
    <property type="match status" value="1"/>
</dbReference>